<feature type="compositionally biased region" description="Polar residues" evidence="1">
    <location>
        <begin position="87"/>
        <end position="103"/>
    </location>
</feature>
<evidence type="ECO:0000259" key="3">
    <source>
        <dbReference type="Pfam" id="PF07583"/>
    </source>
</evidence>
<keyword evidence="2" id="KW-1133">Transmembrane helix</keyword>
<evidence type="ECO:0000313" key="6">
    <source>
        <dbReference type="Proteomes" id="UP000011885"/>
    </source>
</evidence>
<dbReference type="InterPro" id="IPR011444">
    <property type="entry name" value="DUF1549"/>
</dbReference>
<reference evidence="5 6" key="1">
    <citation type="journal article" date="2013" name="Mar. Genomics">
        <title>Expression of sulfatases in Rhodopirellula baltica and the diversity of sulfatases in the genus Rhodopirellula.</title>
        <authorList>
            <person name="Wegner C.E."/>
            <person name="Richter-Heitmann T."/>
            <person name="Klindworth A."/>
            <person name="Klockow C."/>
            <person name="Richter M."/>
            <person name="Achstetter T."/>
            <person name="Glockner F.O."/>
            <person name="Harder J."/>
        </authorList>
    </citation>
    <scope>NUCLEOTIDE SEQUENCE [LARGE SCALE GENOMIC DNA]</scope>
    <source>
        <strain evidence="5 6">SM41</strain>
    </source>
</reference>
<gene>
    <name evidence="5" type="ORF">RSSM_02468</name>
</gene>
<dbReference type="Pfam" id="PF07583">
    <property type="entry name" value="PSCyt2"/>
    <property type="match status" value="1"/>
</dbReference>
<dbReference type="AlphaFoldDB" id="M5UJD8"/>
<keyword evidence="6" id="KW-1185">Reference proteome</keyword>
<evidence type="ECO:0000256" key="2">
    <source>
        <dbReference type="SAM" id="Phobius"/>
    </source>
</evidence>
<dbReference type="Pfam" id="PF07587">
    <property type="entry name" value="PSD1"/>
    <property type="match status" value="1"/>
</dbReference>
<accession>M5UJD8</accession>
<keyword evidence="2" id="KW-0472">Membrane</keyword>
<protein>
    <submittedName>
        <fullName evidence="5">Protein containing DUF1549</fullName>
    </submittedName>
</protein>
<dbReference type="PATRIC" id="fig|1263870.3.peg.2625"/>
<name>M5UJD8_9BACT</name>
<dbReference type="PANTHER" id="PTHR35889:SF3">
    <property type="entry name" value="F-BOX DOMAIN-CONTAINING PROTEIN"/>
    <property type="match status" value="1"/>
</dbReference>
<comment type="caution">
    <text evidence="5">The sequence shown here is derived from an EMBL/GenBank/DDBJ whole genome shotgun (WGS) entry which is preliminary data.</text>
</comment>
<evidence type="ECO:0000256" key="1">
    <source>
        <dbReference type="SAM" id="MobiDB-lite"/>
    </source>
</evidence>
<dbReference type="OrthoDB" id="289126at2"/>
<feature type="transmembrane region" description="Helical" evidence="2">
    <location>
        <begin position="117"/>
        <end position="136"/>
    </location>
</feature>
<evidence type="ECO:0000313" key="5">
    <source>
        <dbReference type="EMBL" id="EMI56133.1"/>
    </source>
</evidence>
<proteinExistence type="predicted"/>
<dbReference type="InterPro" id="IPR022655">
    <property type="entry name" value="DUF1553"/>
</dbReference>
<organism evidence="5 6">
    <name type="scientific">Rhodopirellula sallentina SM41</name>
    <dbReference type="NCBI Taxonomy" id="1263870"/>
    <lineage>
        <taxon>Bacteria</taxon>
        <taxon>Pseudomonadati</taxon>
        <taxon>Planctomycetota</taxon>
        <taxon>Planctomycetia</taxon>
        <taxon>Pirellulales</taxon>
        <taxon>Pirellulaceae</taxon>
        <taxon>Rhodopirellula</taxon>
    </lineage>
</organism>
<feature type="domain" description="DUF1549" evidence="3">
    <location>
        <begin position="419"/>
        <end position="601"/>
    </location>
</feature>
<evidence type="ECO:0000259" key="4">
    <source>
        <dbReference type="Pfam" id="PF07587"/>
    </source>
</evidence>
<feature type="compositionally biased region" description="Low complexity" evidence="1">
    <location>
        <begin position="56"/>
        <end position="68"/>
    </location>
</feature>
<dbReference type="RefSeq" id="WP_008678155.1">
    <property type="nucleotide sequence ID" value="NZ_ANOH01000169.1"/>
</dbReference>
<dbReference type="EMBL" id="ANOH01000169">
    <property type="protein sequence ID" value="EMI56133.1"/>
    <property type="molecule type" value="Genomic_DNA"/>
</dbReference>
<keyword evidence="2" id="KW-0812">Transmembrane</keyword>
<dbReference type="Proteomes" id="UP000011885">
    <property type="component" value="Unassembled WGS sequence"/>
</dbReference>
<dbReference type="PANTHER" id="PTHR35889">
    <property type="entry name" value="CYCLOINULO-OLIGOSACCHARIDE FRUCTANOTRANSFERASE-RELATED"/>
    <property type="match status" value="1"/>
</dbReference>
<feature type="region of interest" description="Disordered" evidence="1">
    <location>
        <begin position="50"/>
        <end position="109"/>
    </location>
</feature>
<feature type="region of interest" description="Disordered" evidence="1">
    <location>
        <begin position="323"/>
        <end position="372"/>
    </location>
</feature>
<sequence length="904" mass="99395">MNHRPDHPPDSDRDVDVLIGNMIKEGFTAPDVDPKFAEDLNELLNRRLSIPADSKSFPPNSFPPNGSSANKSDDLSAQDRSAVEPFDSTSLETKPYDQPTTPVETRRSDHASSWRRISLGLVASAAAVLMMLMWPAGTAHSFEIMRARLSDQAFVRANFMDAGRPFVGWLSTEGEFAALESAEAVVVSNQNGLLTRFDRDARTINPVPTGVTAQRNIRILKVLGAIRNTSNSSLQIVSESTRRIDHRKGADVELTVRFRDDDSQSDPFDVRFGIESETGLPVWMDIDSSNHPDRTDDTLPLAYPAQGPTELASLGIPPSLATKMANGDLPLPGSDSVVTRGRDGESEEPDDEQAFSAGSLLVPPSDGADESEPDPIVTVISPANAQTGDTAAAPLSRRRWDVAVPVDVPDNAVAMAKVIDGRLSDVWRSRGMRANPPADSYTLFRRMHLDLIGRIPHVGEIRRAFHDGKPNMDAVINELLDLPDFDSNMAAVWSRWLLPPDVELEQFGGRPAFEAWLADQFAAHVSYDEITRQLLLAEGRVGDQGPVLFTTALEMKPDHLAKQTARTFLGTRIDCAMCHDHPYDTWTQTDFWGYAALFARISRPSGTMNTMSSVLRVKDVGEGEVTLPDTDQVVPPRLLGAGLLDESPQSDQRRRRLAEWLTNPNNRQFARATVNLLWSHFFGAGLVEPRDDFGPHNPPLSKELMEQLAEYFIASGYDVRAVVRAIVLSDAYRQTSNAEEPEERPTFNSMPVRWLTAEQLYDCLLVASGGRSGSVYVTDPTTGINRFTDTARAAFVEQFASTANNVLEYQAGIPQALSLMNGNLSNLSAGEDTSQLIRGLRAPFFSDEDRIETVFLSLLGRPPSADEMRLVQSLLKESPDAPAAEILSDLVWALLNGAEFATNH</sequence>
<feature type="domain" description="DUF1553" evidence="4">
    <location>
        <begin position="653"/>
        <end position="874"/>
    </location>
</feature>